<dbReference type="RefSeq" id="WP_159808299.1">
    <property type="nucleotide sequence ID" value="NZ_BLJE01000003.1"/>
</dbReference>
<name>A0A6N6JHL4_9RHOB</name>
<dbReference type="EMBL" id="BLJE01000003">
    <property type="protein sequence ID" value="GFE65821.1"/>
    <property type="molecule type" value="Genomic_DNA"/>
</dbReference>
<protein>
    <submittedName>
        <fullName evidence="1">Osmotically inducible protein OsmC</fullName>
    </submittedName>
</protein>
<dbReference type="InterPro" id="IPR036102">
    <property type="entry name" value="OsmC/Ohrsf"/>
</dbReference>
<dbReference type="SUPFAM" id="SSF82784">
    <property type="entry name" value="OsmC-like"/>
    <property type="match status" value="1"/>
</dbReference>
<dbReference type="Gene3D" id="3.30.300.20">
    <property type="match status" value="1"/>
</dbReference>
<evidence type="ECO:0000313" key="2">
    <source>
        <dbReference type="Proteomes" id="UP000436822"/>
    </source>
</evidence>
<accession>A0A6N6JHL4</accession>
<dbReference type="AlphaFoldDB" id="A0A6N6JHL4"/>
<sequence length="141" mass="14644">MTVNTGSAIWRGGLKDGKGNISAKSGVLENVPYGFAKRFEGEAGTNPEELIGAAHASCFSMALSMVLGEHNLTADEIKTSADVTLEQVDGGFAVTKSHLTVTARIPGASEDAFAEAAKTAKENCPISKLLNADITMDASLD</sequence>
<dbReference type="OrthoDB" id="9807532at2"/>
<dbReference type="NCBIfam" id="TIGR03562">
    <property type="entry name" value="osmo_induc_OsmC"/>
    <property type="match status" value="1"/>
</dbReference>
<reference evidence="1 2" key="1">
    <citation type="submission" date="2019-12" db="EMBL/GenBank/DDBJ databases">
        <title>Litoreibacter badius sp. nov., a novel bacteriochlorophyll a-containing bacterium in the genus Litoreibacter.</title>
        <authorList>
            <person name="Kanamuro M."/>
            <person name="Takabe Y."/>
            <person name="Mori K."/>
            <person name="Takaichi S."/>
            <person name="Hanada S."/>
        </authorList>
    </citation>
    <scope>NUCLEOTIDE SEQUENCE [LARGE SCALE GENOMIC DNA]</scope>
    <source>
        <strain evidence="1 2">K6</strain>
    </source>
</reference>
<comment type="caution">
    <text evidence="1">The sequence shown here is derived from an EMBL/GenBank/DDBJ whole genome shotgun (WGS) entry which is preliminary data.</text>
</comment>
<dbReference type="GO" id="GO:0004601">
    <property type="term" value="F:peroxidase activity"/>
    <property type="evidence" value="ECO:0007669"/>
    <property type="project" value="InterPro"/>
</dbReference>
<keyword evidence="2" id="KW-1185">Reference proteome</keyword>
<dbReference type="PANTHER" id="PTHR42830">
    <property type="entry name" value="OSMOTICALLY INDUCIBLE FAMILY PROTEIN"/>
    <property type="match status" value="1"/>
</dbReference>
<dbReference type="GO" id="GO:0006979">
    <property type="term" value="P:response to oxidative stress"/>
    <property type="evidence" value="ECO:0007669"/>
    <property type="project" value="InterPro"/>
</dbReference>
<dbReference type="InterPro" id="IPR052707">
    <property type="entry name" value="OsmC_Ohr_Peroxiredoxin"/>
</dbReference>
<evidence type="ECO:0000313" key="1">
    <source>
        <dbReference type="EMBL" id="GFE65821.1"/>
    </source>
</evidence>
<proteinExistence type="predicted"/>
<dbReference type="InterPro" id="IPR019904">
    <property type="entry name" value="Peroxiredoxin_OsmC"/>
</dbReference>
<dbReference type="InterPro" id="IPR015946">
    <property type="entry name" value="KH_dom-like_a/b"/>
</dbReference>
<dbReference type="InterPro" id="IPR003718">
    <property type="entry name" value="OsmC/Ohr_fam"/>
</dbReference>
<gene>
    <name evidence="1" type="primary">osmC</name>
    <name evidence="1" type="ORF">KIN_28950</name>
</gene>
<dbReference type="Proteomes" id="UP000436822">
    <property type="component" value="Unassembled WGS sequence"/>
</dbReference>
<dbReference type="PANTHER" id="PTHR42830:SF1">
    <property type="entry name" value="OSMOTICALLY INDUCIBLE FAMILY PROTEIN"/>
    <property type="match status" value="1"/>
</dbReference>
<organism evidence="1 2">
    <name type="scientific">Litoreibacter roseus</name>
    <dbReference type="NCBI Taxonomy" id="2601869"/>
    <lineage>
        <taxon>Bacteria</taxon>
        <taxon>Pseudomonadati</taxon>
        <taxon>Pseudomonadota</taxon>
        <taxon>Alphaproteobacteria</taxon>
        <taxon>Rhodobacterales</taxon>
        <taxon>Roseobacteraceae</taxon>
        <taxon>Litoreibacter</taxon>
    </lineage>
</organism>
<dbReference type="Pfam" id="PF02566">
    <property type="entry name" value="OsmC"/>
    <property type="match status" value="1"/>
</dbReference>